<keyword evidence="1" id="KW-1133">Transmembrane helix</keyword>
<feature type="transmembrane region" description="Helical" evidence="1">
    <location>
        <begin position="84"/>
        <end position="106"/>
    </location>
</feature>
<feature type="transmembrane region" description="Helical" evidence="1">
    <location>
        <begin position="29"/>
        <end position="47"/>
    </location>
</feature>
<dbReference type="OrthoDB" id="6099649at2759"/>
<dbReference type="Proteomes" id="UP000678393">
    <property type="component" value="Unassembled WGS sequence"/>
</dbReference>
<dbReference type="EMBL" id="CAJHNH020002231">
    <property type="protein sequence ID" value="CAG5126056.1"/>
    <property type="molecule type" value="Genomic_DNA"/>
</dbReference>
<evidence type="ECO:0000313" key="2">
    <source>
        <dbReference type="EMBL" id="CAG5126056.1"/>
    </source>
</evidence>
<keyword evidence="3" id="KW-1185">Reference proteome</keyword>
<dbReference type="PANTHER" id="PTHR11388">
    <property type="entry name" value="ORGANIC ANION TRANSPORTER"/>
    <property type="match status" value="1"/>
</dbReference>
<gene>
    <name evidence="2" type="ORF">CUNI_LOCUS11614</name>
</gene>
<dbReference type="GO" id="GO:0016323">
    <property type="term" value="C:basolateral plasma membrane"/>
    <property type="evidence" value="ECO:0007669"/>
    <property type="project" value="TreeGrafter"/>
</dbReference>
<sequence>MGIRLLTNTLTIIPKTIVVIRSVSEKDKAMALSVMPFLIALLGWLLSPIVFGNAIDSTCQIWDIKCQKTGRCLLYDNNSFRVKLHGYGTLGISLGLVFLVLTYLFARYTKCLDKAAKNDVLPDKTAMALINVEYNGEKKLAC</sequence>
<evidence type="ECO:0000256" key="1">
    <source>
        <dbReference type="SAM" id="Phobius"/>
    </source>
</evidence>
<accession>A0A8S3ZG44</accession>
<dbReference type="PANTHER" id="PTHR11388:SF142">
    <property type="entry name" value="SOLUTE CARRIER ORGANIC ANION TRANSPORTER FAMILY MEMBER 5A1"/>
    <property type="match status" value="1"/>
</dbReference>
<dbReference type="GO" id="GO:0015347">
    <property type="term" value="F:sodium-independent organic anion transmembrane transporter activity"/>
    <property type="evidence" value="ECO:0007669"/>
    <property type="project" value="TreeGrafter"/>
</dbReference>
<comment type="caution">
    <text evidence="2">The sequence shown here is derived from an EMBL/GenBank/DDBJ whole genome shotgun (WGS) entry which is preliminary data.</text>
</comment>
<dbReference type="Pfam" id="PF03137">
    <property type="entry name" value="OATP"/>
    <property type="match status" value="1"/>
</dbReference>
<dbReference type="InterPro" id="IPR004156">
    <property type="entry name" value="OATP"/>
</dbReference>
<evidence type="ECO:0000313" key="3">
    <source>
        <dbReference type="Proteomes" id="UP000678393"/>
    </source>
</evidence>
<keyword evidence="1" id="KW-0472">Membrane</keyword>
<proteinExistence type="predicted"/>
<protein>
    <submittedName>
        <fullName evidence="2">Uncharacterized protein</fullName>
    </submittedName>
</protein>
<name>A0A8S3ZG44_9EUPU</name>
<dbReference type="GO" id="GO:0043252">
    <property type="term" value="P:sodium-independent organic anion transport"/>
    <property type="evidence" value="ECO:0007669"/>
    <property type="project" value="TreeGrafter"/>
</dbReference>
<keyword evidence="1" id="KW-0812">Transmembrane</keyword>
<reference evidence="2" key="1">
    <citation type="submission" date="2021-04" db="EMBL/GenBank/DDBJ databases">
        <authorList>
            <consortium name="Molecular Ecology Group"/>
        </authorList>
    </citation>
    <scope>NUCLEOTIDE SEQUENCE</scope>
</reference>
<organism evidence="2 3">
    <name type="scientific">Candidula unifasciata</name>
    <dbReference type="NCBI Taxonomy" id="100452"/>
    <lineage>
        <taxon>Eukaryota</taxon>
        <taxon>Metazoa</taxon>
        <taxon>Spiralia</taxon>
        <taxon>Lophotrochozoa</taxon>
        <taxon>Mollusca</taxon>
        <taxon>Gastropoda</taxon>
        <taxon>Heterobranchia</taxon>
        <taxon>Euthyneura</taxon>
        <taxon>Panpulmonata</taxon>
        <taxon>Eupulmonata</taxon>
        <taxon>Stylommatophora</taxon>
        <taxon>Helicina</taxon>
        <taxon>Helicoidea</taxon>
        <taxon>Geomitridae</taxon>
        <taxon>Candidula</taxon>
    </lineage>
</organism>
<dbReference type="AlphaFoldDB" id="A0A8S3ZG44"/>